<dbReference type="EMBL" id="KZ305021">
    <property type="protein sequence ID" value="PIA59413.1"/>
    <property type="molecule type" value="Genomic_DNA"/>
</dbReference>
<feature type="chain" id="PRO_5013855179" evidence="1">
    <location>
        <begin position="27"/>
        <end position="84"/>
    </location>
</feature>
<evidence type="ECO:0000256" key="1">
    <source>
        <dbReference type="SAM" id="SignalP"/>
    </source>
</evidence>
<organism evidence="2 3">
    <name type="scientific">Aquilegia coerulea</name>
    <name type="common">Rocky mountain columbine</name>
    <dbReference type="NCBI Taxonomy" id="218851"/>
    <lineage>
        <taxon>Eukaryota</taxon>
        <taxon>Viridiplantae</taxon>
        <taxon>Streptophyta</taxon>
        <taxon>Embryophyta</taxon>
        <taxon>Tracheophyta</taxon>
        <taxon>Spermatophyta</taxon>
        <taxon>Magnoliopsida</taxon>
        <taxon>Ranunculales</taxon>
        <taxon>Ranunculaceae</taxon>
        <taxon>Thalictroideae</taxon>
        <taxon>Aquilegia</taxon>
    </lineage>
</organism>
<reference evidence="2 3" key="1">
    <citation type="submission" date="2017-09" db="EMBL/GenBank/DDBJ databases">
        <title>WGS assembly of Aquilegia coerulea Goldsmith.</title>
        <authorList>
            <person name="Hodges S."/>
            <person name="Kramer E."/>
            <person name="Nordborg M."/>
            <person name="Tomkins J."/>
            <person name="Borevitz J."/>
            <person name="Derieg N."/>
            <person name="Yan J."/>
            <person name="Mihaltcheva S."/>
            <person name="Hayes R.D."/>
            <person name="Rokhsar D."/>
        </authorList>
    </citation>
    <scope>NUCLEOTIDE SEQUENCE [LARGE SCALE GENOMIC DNA]</scope>
    <source>
        <strain evidence="3">cv. Goldsmith</strain>
    </source>
</reference>
<proteinExistence type="predicted"/>
<accession>A0A2G5EUI7</accession>
<evidence type="ECO:0000313" key="2">
    <source>
        <dbReference type="EMBL" id="PIA59413.1"/>
    </source>
</evidence>
<keyword evidence="3" id="KW-1185">Reference proteome</keyword>
<dbReference type="InterPro" id="IPR038975">
    <property type="entry name" value="THNL"/>
</dbReference>
<feature type="signal peptide" evidence="1">
    <location>
        <begin position="1"/>
        <end position="26"/>
    </location>
</feature>
<dbReference type="Proteomes" id="UP000230069">
    <property type="component" value="Unassembled WGS sequence"/>
</dbReference>
<protein>
    <submittedName>
        <fullName evidence="2">Uncharacterized protein</fullName>
    </submittedName>
</protein>
<sequence>MDAKNVKGFVVIIVFLLGMLVGESTAKFSTCYNKCYKKCVEETDHFYFLKCSVECLKCVAHSSSSAISVSDAENNCKLGCAFPT</sequence>
<keyword evidence="1" id="KW-0732">Signal</keyword>
<name>A0A2G5EUI7_AQUCA</name>
<dbReference type="PANTHER" id="PTHR36312:SF1">
    <property type="entry name" value="OS01G0594500 PROTEIN"/>
    <property type="match status" value="1"/>
</dbReference>
<dbReference type="InParanoid" id="A0A2G5EUI7"/>
<dbReference type="PANTHER" id="PTHR36312">
    <property type="entry name" value="THIONIN-LIKE PROTEIN 1"/>
    <property type="match status" value="1"/>
</dbReference>
<dbReference type="AlphaFoldDB" id="A0A2G5EUI7"/>
<evidence type="ECO:0000313" key="3">
    <source>
        <dbReference type="Proteomes" id="UP000230069"/>
    </source>
</evidence>
<gene>
    <name evidence="2" type="ORF">AQUCO_00400353v1</name>
</gene>
<dbReference type="OrthoDB" id="653285at2759"/>